<protein>
    <submittedName>
        <fullName evidence="1">Uncharacterized protein</fullName>
    </submittedName>
</protein>
<dbReference type="Proteomes" id="UP001162992">
    <property type="component" value="Chromosome 24"/>
</dbReference>
<gene>
    <name evidence="1" type="ORF">O6H91_24G001400</name>
</gene>
<comment type="caution">
    <text evidence="1">The sequence shown here is derived from an EMBL/GenBank/DDBJ whole genome shotgun (WGS) entry which is preliminary data.</text>
</comment>
<proteinExistence type="predicted"/>
<evidence type="ECO:0000313" key="1">
    <source>
        <dbReference type="EMBL" id="KAJ7513342.1"/>
    </source>
</evidence>
<keyword evidence="2" id="KW-1185">Reference proteome</keyword>
<dbReference type="EMBL" id="CM055115">
    <property type="protein sequence ID" value="KAJ7513342.1"/>
    <property type="molecule type" value="Genomic_DNA"/>
</dbReference>
<sequence>MGAVSSSVVMALIFLIMLLSRLMLSQTLAPLRVDLTEWKILPTGEIVSCPEKRRGIQMEDWRTQRGFHALTQLYRREDLQRTIPYTTEYYRLQDVEFNENFKDIRSSGKLIDSNSSPWEKDVASLLAFKQSIQIDPLSVLANWTIGKNSDHCRTWTGVTCNKKHQVTKISLPGLQLNGTITPMIGDLAYLSYLNLSSNNFNGEIPLELMNCHSLSTLDLSVNLLGGQLPPQLGKLSQLNVLWLSHNSFSGFIPASLGKCHNLTSMDLSHNNLSGSIPAAFGELRQLQELWLENNHLAGSIPTQLGLLNQLQSLALMNNGLTGPIPSSLGNCTSLVHLLLGNNELTGAIPVEFGQLSLIQEMGLEYNGALGGPVPGFLSNCSQLQILFLGACNFTSIALEIWSMTSLRQLALFSNSLTGELPLEVGNCTGLRWLDLGWPQNNLTGSIPKTLGNLKDLITLNLIQNSFTGGIPSELGSLPQLTKLLLDRNSGLGGPIPQNLASYRNFSHLSWGHVT</sequence>
<evidence type="ECO:0000313" key="2">
    <source>
        <dbReference type="Proteomes" id="UP001162992"/>
    </source>
</evidence>
<reference evidence="2" key="1">
    <citation type="journal article" date="2024" name="Proc. Natl. Acad. Sci. U.S.A.">
        <title>Extraordinary preservation of gene collinearity over three hundred million years revealed in homosporous lycophytes.</title>
        <authorList>
            <person name="Li C."/>
            <person name="Wickell D."/>
            <person name="Kuo L.Y."/>
            <person name="Chen X."/>
            <person name="Nie B."/>
            <person name="Liao X."/>
            <person name="Peng D."/>
            <person name="Ji J."/>
            <person name="Jenkins J."/>
            <person name="Williams M."/>
            <person name="Shu S."/>
            <person name="Plott C."/>
            <person name="Barry K."/>
            <person name="Rajasekar S."/>
            <person name="Grimwood J."/>
            <person name="Han X."/>
            <person name="Sun S."/>
            <person name="Hou Z."/>
            <person name="He W."/>
            <person name="Dai G."/>
            <person name="Sun C."/>
            <person name="Schmutz J."/>
            <person name="Leebens-Mack J.H."/>
            <person name="Li F.W."/>
            <person name="Wang L."/>
        </authorList>
    </citation>
    <scope>NUCLEOTIDE SEQUENCE [LARGE SCALE GENOMIC DNA]</scope>
    <source>
        <strain evidence="2">cv. PW_Plant_1</strain>
    </source>
</reference>
<organism evidence="1 2">
    <name type="scientific">Diphasiastrum complanatum</name>
    <name type="common">Issler's clubmoss</name>
    <name type="synonym">Lycopodium complanatum</name>
    <dbReference type="NCBI Taxonomy" id="34168"/>
    <lineage>
        <taxon>Eukaryota</taxon>
        <taxon>Viridiplantae</taxon>
        <taxon>Streptophyta</taxon>
        <taxon>Embryophyta</taxon>
        <taxon>Tracheophyta</taxon>
        <taxon>Lycopodiopsida</taxon>
        <taxon>Lycopodiales</taxon>
        <taxon>Lycopodiaceae</taxon>
        <taxon>Lycopodioideae</taxon>
        <taxon>Diphasiastrum</taxon>
    </lineage>
</organism>
<name>A0ACC2A749_DIPCM</name>
<accession>A0ACC2A749</accession>